<dbReference type="RefSeq" id="WP_134761432.1">
    <property type="nucleotide sequence ID" value="NZ_SOZD01000002.1"/>
</dbReference>
<dbReference type="Proteomes" id="UP000298179">
    <property type="component" value="Unassembled WGS sequence"/>
</dbReference>
<evidence type="ECO:0000313" key="2">
    <source>
        <dbReference type="Proteomes" id="UP000298179"/>
    </source>
</evidence>
<comment type="caution">
    <text evidence="1">The sequence shown here is derived from an EMBL/GenBank/DDBJ whole genome shotgun (WGS) entry which is preliminary data.</text>
</comment>
<evidence type="ECO:0000313" key="1">
    <source>
        <dbReference type="EMBL" id="TFF25263.1"/>
    </source>
</evidence>
<name>A0A4Y8RNM3_9HYPH</name>
<dbReference type="OrthoDB" id="9772295at2"/>
<gene>
    <name evidence="1" type="ORF">E3C22_07770</name>
</gene>
<dbReference type="AlphaFoldDB" id="A0A4Y8RNM3"/>
<dbReference type="InterPro" id="IPR014917">
    <property type="entry name" value="DUF1800"/>
</dbReference>
<keyword evidence="2" id="KW-1185">Reference proteome</keyword>
<proteinExistence type="predicted"/>
<sequence length="469" mass="51516">MINRSAAFAASRFGLGLRPQDAASFAGDPAGALLEEAVRQSKRPLDGDGLRPTPEILLTFKTYQVRQKQLETAMQTRATADGASMAMDEAGKNSAMMAEAKPQIVAYEAELAAKVARQLAAPIGVCERLVDFWSNHFAVEVTKSFITRADVGAYEREAIRPHVLGRFEDMLLAVARHPAMLAYLDNWQSVGVNSLAAKRQQGRGLNENFGRELMELHTLGVDGGYRQADVRALANALSGWSFGMNLDRRNEVGRFVFRPGMHEPGPITILGKTYRQKGERQGAAIIADLARHPATARHLSRKLVQSFVADDPPEALVARLADVFTKSDGNLLEVTRALLTAPASWEAPRNKLRSPQEFVVASARALDVRLQPKEARRGLTTLGHMYWQPVSPAGYPGDSRNWLAADAMTNRLDLAEYIAARARPVDPQALAKTVLGDLLSAPTLEAIRRAESPRQAYALMLMSPEFQRR</sequence>
<dbReference type="Pfam" id="PF08811">
    <property type="entry name" value="DUF1800"/>
    <property type="match status" value="1"/>
</dbReference>
<accession>A0A4Y8RNM3</accession>
<protein>
    <submittedName>
        <fullName evidence="1">DUF1800 domain-containing protein</fullName>
    </submittedName>
</protein>
<organism evidence="1 2">
    <name type="scientific">Jiella endophytica</name>
    <dbReference type="NCBI Taxonomy" id="2558362"/>
    <lineage>
        <taxon>Bacteria</taxon>
        <taxon>Pseudomonadati</taxon>
        <taxon>Pseudomonadota</taxon>
        <taxon>Alphaproteobacteria</taxon>
        <taxon>Hyphomicrobiales</taxon>
        <taxon>Aurantimonadaceae</taxon>
        <taxon>Jiella</taxon>
    </lineage>
</organism>
<reference evidence="1 2" key="1">
    <citation type="submission" date="2019-03" db="EMBL/GenBank/DDBJ databases">
        <title>Jiella endophytica sp. nov., a novel endophytic bacterium isolated from root of Ficus microcarpa Linn. f.</title>
        <authorList>
            <person name="Tuo L."/>
        </authorList>
    </citation>
    <scope>NUCLEOTIDE SEQUENCE [LARGE SCALE GENOMIC DNA]</scope>
    <source>
        <strain evidence="1 2">CBS5Q-3</strain>
    </source>
</reference>
<dbReference type="EMBL" id="SOZD01000002">
    <property type="protein sequence ID" value="TFF25263.1"/>
    <property type="molecule type" value="Genomic_DNA"/>
</dbReference>